<feature type="transmembrane region" description="Helical" evidence="1">
    <location>
        <begin position="21"/>
        <end position="39"/>
    </location>
</feature>
<keyword evidence="1" id="KW-0472">Membrane</keyword>
<dbReference type="EMBL" id="BK016263">
    <property type="protein sequence ID" value="DAG05697.1"/>
    <property type="molecule type" value="Genomic_DNA"/>
</dbReference>
<organism evidence="2">
    <name type="scientific">Podoviridae sp. ct6BA50</name>
    <dbReference type="NCBI Taxonomy" id="2825221"/>
    <lineage>
        <taxon>Viruses</taxon>
        <taxon>Duplodnaviria</taxon>
        <taxon>Heunggongvirae</taxon>
        <taxon>Uroviricota</taxon>
        <taxon>Caudoviricetes</taxon>
    </lineage>
</organism>
<keyword evidence="1" id="KW-0812">Transmembrane</keyword>
<protein>
    <submittedName>
        <fullName evidence="2">Uncharacterized protein</fullName>
    </submittedName>
</protein>
<reference evidence="2" key="1">
    <citation type="journal article" date="2021" name="Proc. Natl. Acad. Sci. U.S.A.">
        <title>A Catalog of Tens of Thousands of Viruses from Human Metagenomes Reveals Hidden Associations with Chronic Diseases.</title>
        <authorList>
            <person name="Tisza M.J."/>
            <person name="Buck C.B."/>
        </authorList>
    </citation>
    <scope>NUCLEOTIDE SEQUENCE</scope>
    <source>
        <strain evidence="2">Ct6BA50</strain>
    </source>
</reference>
<evidence type="ECO:0000256" key="1">
    <source>
        <dbReference type="SAM" id="Phobius"/>
    </source>
</evidence>
<name>A0A8S5VFY6_9CAUD</name>
<proteinExistence type="predicted"/>
<accession>A0A8S5VFY6</accession>
<evidence type="ECO:0000313" key="2">
    <source>
        <dbReference type="EMBL" id="DAG05697.1"/>
    </source>
</evidence>
<keyword evidence="1" id="KW-1133">Transmembrane helix</keyword>
<sequence length="40" mass="4387">MTSRSQISGVIIKTKGPVTRSLFAVLGDFCTVVVTWRFGK</sequence>